<protein>
    <submittedName>
        <fullName evidence="1">Uncharacterized protein</fullName>
    </submittedName>
</protein>
<dbReference type="AlphaFoldDB" id="A0A8X6LHL2"/>
<organism evidence="1 2">
    <name type="scientific">Trichonephila clavata</name>
    <name type="common">Joro spider</name>
    <name type="synonym">Nephila clavata</name>
    <dbReference type="NCBI Taxonomy" id="2740835"/>
    <lineage>
        <taxon>Eukaryota</taxon>
        <taxon>Metazoa</taxon>
        <taxon>Ecdysozoa</taxon>
        <taxon>Arthropoda</taxon>
        <taxon>Chelicerata</taxon>
        <taxon>Arachnida</taxon>
        <taxon>Araneae</taxon>
        <taxon>Araneomorphae</taxon>
        <taxon>Entelegynae</taxon>
        <taxon>Araneoidea</taxon>
        <taxon>Nephilidae</taxon>
        <taxon>Trichonephila</taxon>
    </lineage>
</organism>
<proteinExistence type="predicted"/>
<dbReference type="EMBL" id="BMAO01006638">
    <property type="protein sequence ID" value="GFR10135.1"/>
    <property type="molecule type" value="Genomic_DNA"/>
</dbReference>
<sequence length="66" mass="8137">MCKIRFKVLRDRYRKEKVRAFQVEAKQRLKIGLFRNAEFPGSLYAKRKQVEDKHRILKKEREQEKS</sequence>
<evidence type="ECO:0000313" key="2">
    <source>
        <dbReference type="Proteomes" id="UP000887116"/>
    </source>
</evidence>
<accession>A0A8X6LHL2</accession>
<gene>
    <name evidence="1" type="ORF">TNCT_58301</name>
</gene>
<reference evidence="1" key="1">
    <citation type="submission" date="2020-07" db="EMBL/GenBank/DDBJ databases">
        <title>Multicomponent nature underlies the extraordinary mechanical properties of spider dragline silk.</title>
        <authorList>
            <person name="Kono N."/>
            <person name="Nakamura H."/>
            <person name="Mori M."/>
            <person name="Yoshida Y."/>
            <person name="Ohtoshi R."/>
            <person name="Malay A.D."/>
            <person name="Moran D.A.P."/>
            <person name="Tomita M."/>
            <person name="Numata K."/>
            <person name="Arakawa K."/>
        </authorList>
    </citation>
    <scope>NUCLEOTIDE SEQUENCE</scope>
</reference>
<comment type="caution">
    <text evidence="1">The sequence shown here is derived from an EMBL/GenBank/DDBJ whole genome shotgun (WGS) entry which is preliminary data.</text>
</comment>
<evidence type="ECO:0000313" key="1">
    <source>
        <dbReference type="EMBL" id="GFR10135.1"/>
    </source>
</evidence>
<name>A0A8X6LHL2_TRICU</name>
<keyword evidence="2" id="KW-1185">Reference proteome</keyword>
<dbReference type="Proteomes" id="UP000887116">
    <property type="component" value="Unassembled WGS sequence"/>
</dbReference>